<feature type="domain" description="Malonyl-CoA:ACP transacylase (MAT)" evidence="2">
    <location>
        <begin position="1"/>
        <end position="72"/>
    </location>
</feature>
<dbReference type="GO" id="GO:0016740">
    <property type="term" value="F:transferase activity"/>
    <property type="evidence" value="ECO:0007669"/>
    <property type="project" value="UniProtKB-KW"/>
</dbReference>
<sequence length="91" mass="10099">MGADLYRQFPVFAHALDACDAALQPFTGWSVLAVLHDEPEAPSLERVDVVQPVLFSVMVSLAALWRWAGITPMQSSATPRARSPRHMWPEP</sequence>
<organism evidence="3 4">
    <name type="scientific">Mycobacterium ulcerans str. Harvey</name>
    <dbReference type="NCBI Taxonomy" id="1299332"/>
    <lineage>
        <taxon>Bacteria</taxon>
        <taxon>Bacillati</taxon>
        <taxon>Actinomycetota</taxon>
        <taxon>Actinomycetes</taxon>
        <taxon>Mycobacteriales</taxon>
        <taxon>Mycobacteriaceae</taxon>
        <taxon>Mycobacterium</taxon>
        <taxon>Mycobacterium ulcerans group</taxon>
    </lineage>
</organism>
<gene>
    <name evidence="3" type="ORF">I551_8435</name>
</gene>
<proteinExistence type="predicted"/>
<evidence type="ECO:0000313" key="3">
    <source>
        <dbReference type="EMBL" id="EUA94291.1"/>
    </source>
</evidence>
<keyword evidence="4" id="KW-1185">Reference proteome</keyword>
<evidence type="ECO:0000259" key="2">
    <source>
        <dbReference type="Pfam" id="PF00698"/>
    </source>
</evidence>
<reference evidence="3 4" key="1">
    <citation type="submission" date="2014-01" db="EMBL/GenBank/DDBJ databases">
        <authorList>
            <person name="Dobos K."/>
            <person name="Lenaerts A."/>
            <person name="Ordway D."/>
            <person name="DeGroote M.A."/>
            <person name="Parker T."/>
            <person name="Sizemore C."/>
            <person name="Tallon L.J."/>
            <person name="Sadzewicz L.K."/>
            <person name="Sengamalay N."/>
            <person name="Fraser C.M."/>
            <person name="Hine E."/>
            <person name="Shefchek K.A."/>
            <person name="Das S.P."/>
            <person name="Tettelin H."/>
        </authorList>
    </citation>
    <scope>NUCLEOTIDE SEQUENCE [LARGE SCALE GENOMIC DNA]</scope>
    <source>
        <strain evidence="3 4">Harvey</strain>
    </source>
</reference>
<dbReference type="InterPro" id="IPR050091">
    <property type="entry name" value="PKS_NRPS_Biosynth_Enz"/>
</dbReference>
<dbReference type="Pfam" id="PF00698">
    <property type="entry name" value="Acyl_transf_1"/>
    <property type="match status" value="1"/>
</dbReference>
<dbReference type="SUPFAM" id="SSF52151">
    <property type="entry name" value="FabD/lysophospholipase-like"/>
    <property type="match status" value="1"/>
</dbReference>
<evidence type="ECO:0000256" key="1">
    <source>
        <dbReference type="ARBA" id="ARBA00022679"/>
    </source>
</evidence>
<dbReference type="InterPro" id="IPR014043">
    <property type="entry name" value="Acyl_transferase_dom"/>
</dbReference>
<comment type="caution">
    <text evidence="3">The sequence shown here is derived from an EMBL/GenBank/DDBJ whole genome shotgun (WGS) entry which is preliminary data.</text>
</comment>
<dbReference type="EMBL" id="JAOL01000001">
    <property type="protein sequence ID" value="EUA94291.1"/>
    <property type="molecule type" value="Genomic_DNA"/>
</dbReference>
<dbReference type="PANTHER" id="PTHR43775">
    <property type="entry name" value="FATTY ACID SYNTHASE"/>
    <property type="match status" value="1"/>
</dbReference>
<name>A0ABP3AVS0_MYCUL</name>
<dbReference type="InterPro" id="IPR001227">
    <property type="entry name" value="Ac_transferase_dom_sf"/>
</dbReference>
<evidence type="ECO:0000313" key="4">
    <source>
        <dbReference type="Proteomes" id="UP000020681"/>
    </source>
</evidence>
<keyword evidence="1 3" id="KW-0808">Transferase</keyword>
<dbReference type="Proteomes" id="UP000020681">
    <property type="component" value="Unassembled WGS sequence"/>
</dbReference>
<dbReference type="InterPro" id="IPR016035">
    <property type="entry name" value="Acyl_Trfase/lysoPLipase"/>
</dbReference>
<protein>
    <submittedName>
        <fullName evidence="3">Acyl transferase domain protein</fullName>
    </submittedName>
</protein>
<accession>A0ABP3AVS0</accession>
<dbReference type="PANTHER" id="PTHR43775:SF51">
    <property type="entry name" value="INACTIVE PHENOLPHTHIOCEROL SYNTHESIS POLYKETIDE SYNTHASE TYPE I PKS1-RELATED"/>
    <property type="match status" value="1"/>
</dbReference>
<dbReference type="Gene3D" id="3.40.366.10">
    <property type="entry name" value="Malonyl-Coenzyme A Acyl Carrier Protein, domain 2"/>
    <property type="match status" value="1"/>
</dbReference>